<protein>
    <recommendedName>
        <fullName evidence="7">dITP/XTP pyrophosphatase</fullName>
        <ecNumber evidence="7">3.6.1.66</ecNumber>
    </recommendedName>
    <alternativeName>
        <fullName evidence="7">Non-canonical purine NTP pyrophosphatase</fullName>
    </alternativeName>
    <alternativeName>
        <fullName evidence="7">Non-standard purine NTP pyrophosphatase</fullName>
    </alternativeName>
    <alternativeName>
        <fullName evidence="7">Nucleoside-triphosphate diphosphatase</fullName>
    </alternativeName>
    <alternativeName>
        <fullName evidence="7">Nucleoside-triphosphate pyrophosphatase</fullName>
        <shortName evidence="7">NTPase</shortName>
    </alternativeName>
</protein>
<dbReference type="SUPFAM" id="SSF52972">
    <property type="entry name" value="ITPase-like"/>
    <property type="match status" value="1"/>
</dbReference>
<dbReference type="RefSeq" id="WP_320379319.1">
    <property type="nucleotide sequence ID" value="NZ_JAWDIQ010000001.1"/>
</dbReference>
<feature type="active site" description="Proton acceptor" evidence="7">
    <location>
        <position position="71"/>
    </location>
</feature>
<dbReference type="EMBL" id="JAWDIQ010000001">
    <property type="protein sequence ID" value="MDY0408600.1"/>
    <property type="molecule type" value="Genomic_DNA"/>
</dbReference>
<evidence type="ECO:0000256" key="4">
    <source>
        <dbReference type="ARBA" id="ARBA00022801"/>
    </source>
</evidence>
<gene>
    <name evidence="9" type="ORF">RWD45_08575</name>
</gene>
<evidence type="ECO:0000313" key="10">
    <source>
        <dbReference type="Proteomes" id="UP001275315"/>
    </source>
</evidence>
<proteinExistence type="inferred from homology"/>
<comment type="cofactor">
    <cofactor evidence="7">
        <name>Mg(2+)</name>
        <dbReference type="ChEBI" id="CHEBI:18420"/>
    </cofactor>
    <text evidence="7">Binds 1 Mg(2+) ion per subunit.</text>
</comment>
<comment type="catalytic activity">
    <reaction evidence="7">
        <text>dITP + H2O = dIMP + diphosphate + H(+)</text>
        <dbReference type="Rhea" id="RHEA:28342"/>
        <dbReference type="ChEBI" id="CHEBI:15377"/>
        <dbReference type="ChEBI" id="CHEBI:15378"/>
        <dbReference type="ChEBI" id="CHEBI:33019"/>
        <dbReference type="ChEBI" id="CHEBI:61194"/>
        <dbReference type="ChEBI" id="CHEBI:61382"/>
        <dbReference type="EC" id="3.6.1.66"/>
    </reaction>
</comment>
<accession>A0ABU5CQE8</accession>
<dbReference type="HAMAP" id="MF_01405">
    <property type="entry name" value="Non_canon_purine_NTPase"/>
    <property type="match status" value="1"/>
</dbReference>
<keyword evidence="3 7" id="KW-0547">Nucleotide-binding</keyword>
<organism evidence="9 10">
    <name type="scientific">Paracerasibacillus soli</name>
    <dbReference type="NCBI Taxonomy" id="480284"/>
    <lineage>
        <taxon>Bacteria</taxon>
        <taxon>Bacillati</taxon>
        <taxon>Bacillota</taxon>
        <taxon>Bacilli</taxon>
        <taxon>Bacillales</taxon>
        <taxon>Bacillaceae</taxon>
        <taxon>Paracerasibacillus</taxon>
    </lineage>
</organism>
<comment type="function">
    <text evidence="7">Pyrophosphatase that catalyzes the hydrolysis of nucleoside triphosphates to their monophosphate derivatives, with a high preference for the non-canonical purine nucleotides XTP (xanthosine triphosphate), dITP (deoxyinosine triphosphate) and ITP. Seems to function as a house-cleaning enzyme that removes non-canonical purine nucleotides from the nucleotide pool, thus preventing their incorporation into DNA/RNA and avoiding chromosomal lesions.</text>
</comment>
<reference evidence="9 10" key="1">
    <citation type="submission" date="2023-10" db="EMBL/GenBank/DDBJ databases">
        <title>Virgibacillus soli CC-YMP-6 genome.</title>
        <authorList>
            <person name="Miliotis G."/>
            <person name="Sengupta P."/>
            <person name="Hameed A."/>
            <person name="Chuvochina M."/>
            <person name="Mcdonagh F."/>
            <person name="Simpson A.C."/>
            <person name="Singh N.K."/>
            <person name="Rekha P.D."/>
            <person name="Raman K."/>
            <person name="Hugenholtz P."/>
            <person name="Venkateswaran K."/>
        </authorList>
    </citation>
    <scope>NUCLEOTIDE SEQUENCE [LARGE SCALE GENOMIC DNA]</scope>
    <source>
        <strain evidence="9 10">CC-YMP-6</strain>
    </source>
</reference>
<evidence type="ECO:0000256" key="1">
    <source>
        <dbReference type="ARBA" id="ARBA00008023"/>
    </source>
</evidence>
<dbReference type="EC" id="3.6.1.66" evidence="7"/>
<dbReference type="Pfam" id="PF01725">
    <property type="entry name" value="Ham1p_like"/>
    <property type="match status" value="1"/>
</dbReference>
<comment type="catalytic activity">
    <reaction evidence="7">
        <text>XTP + H2O = XMP + diphosphate + H(+)</text>
        <dbReference type="Rhea" id="RHEA:28610"/>
        <dbReference type="ChEBI" id="CHEBI:15377"/>
        <dbReference type="ChEBI" id="CHEBI:15378"/>
        <dbReference type="ChEBI" id="CHEBI:33019"/>
        <dbReference type="ChEBI" id="CHEBI:57464"/>
        <dbReference type="ChEBI" id="CHEBI:61314"/>
        <dbReference type="EC" id="3.6.1.66"/>
    </reaction>
</comment>
<dbReference type="NCBIfam" id="NF011397">
    <property type="entry name" value="PRK14822.1"/>
    <property type="match status" value="1"/>
</dbReference>
<evidence type="ECO:0000256" key="7">
    <source>
        <dbReference type="HAMAP-Rule" id="MF_01405"/>
    </source>
</evidence>
<sequence>MRKLIIATKNKGKAKEFAYFFQRYEIEAISLLDIEPHAPEVEETGTTFMENAALKAETISKRYDKPVLADDSGLIIDAIDGRPGIFSARYAGEPKDDMKNMLKVLTELKDIPEERRTARFICVLALAIPKQKTIFKIGYCEGRITMMEKGDNGFGYDPIFVPDGLTKTMAELSSVEKSEISHRKRAMDQLDEWLRNNNGEGFHA</sequence>
<dbReference type="CDD" id="cd00515">
    <property type="entry name" value="HAM1"/>
    <property type="match status" value="1"/>
</dbReference>
<dbReference type="GO" id="GO:0036220">
    <property type="term" value="F:ITP diphosphatase activity"/>
    <property type="evidence" value="ECO:0007669"/>
    <property type="project" value="UniProtKB-EC"/>
</dbReference>
<comment type="subunit">
    <text evidence="7">Homodimer.</text>
</comment>
<feature type="binding site" evidence="7">
    <location>
        <begin position="182"/>
        <end position="183"/>
    </location>
    <ligand>
        <name>substrate</name>
    </ligand>
</feature>
<comment type="caution">
    <text evidence="9">The sequence shown here is derived from an EMBL/GenBank/DDBJ whole genome shotgun (WGS) entry which is preliminary data.</text>
</comment>
<dbReference type="PANTHER" id="PTHR11067:SF9">
    <property type="entry name" value="INOSINE TRIPHOSPHATE PYROPHOSPHATASE"/>
    <property type="match status" value="1"/>
</dbReference>
<feature type="binding site" evidence="7">
    <location>
        <position position="71"/>
    </location>
    <ligand>
        <name>Mg(2+)</name>
        <dbReference type="ChEBI" id="CHEBI:18420"/>
    </ligand>
</feature>
<feature type="binding site" evidence="7">
    <location>
        <begin position="154"/>
        <end position="157"/>
    </location>
    <ligand>
        <name>substrate</name>
    </ligand>
</feature>
<dbReference type="InterPro" id="IPR020922">
    <property type="entry name" value="dITP/XTP_pyrophosphatase"/>
</dbReference>
<evidence type="ECO:0000256" key="3">
    <source>
        <dbReference type="ARBA" id="ARBA00022741"/>
    </source>
</evidence>
<evidence type="ECO:0000256" key="8">
    <source>
        <dbReference type="RuleBase" id="RU003781"/>
    </source>
</evidence>
<keyword evidence="5 7" id="KW-0460">Magnesium</keyword>
<dbReference type="NCBIfam" id="TIGR00042">
    <property type="entry name" value="RdgB/HAM1 family non-canonical purine NTP pyrophosphatase"/>
    <property type="match status" value="1"/>
</dbReference>
<dbReference type="InterPro" id="IPR029001">
    <property type="entry name" value="ITPase-like_fam"/>
</dbReference>
<evidence type="ECO:0000256" key="2">
    <source>
        <dbReference type="ARBA" id="ARBA00022723"/>
    </source>
</evidence>
<keyword evidence="4 7" id="KW-0378">Hydrolase</keyword>
<feature type="binding site" evidence="7">
    <location>
        <position position="42"/>
    </location>
    <ligand>
        <name>Mg(2+)</name>
        <dbReference type="ChEBI" id="CHEBI:18420"/>
    </ligand>
</feature>
<dbReference type="PANTHER" id="PTHR11067">
    <property type="entry name" value="INOSINE TRIPHOSPHATE PYROPHOSPHATASE/HAM1 PROTEIN"/>
    <property type="match status" value="1"/>
</dbReference>
<evidence type="ECO:0000256" key="6">
    <source>
        <dbReference type="ARBA" id="ARBA00023080"/>
    </source>
</evidence>
<feature type="binding site" evidence="7">
    <location>
        <position position="72"/>
    </location>
    <ligand>
        <name>substrate</name>
    </ligand>
</feature>
<dbReference type="Proteomes" id="UP001275315">
    <property type="component" value="Unassembled WGS sequence"/>
</dbReference>
<name>A0ABU5CQE8_9BACI</name>
<evidence type="ECO:0000256" key="5">
    <source>
        <dbReference type="ARBA" id="ARBA00022842"/>
    </source>
</evidence>
<comment type="catalytic activity">
    <reaction evidence="7">
        <text>ITP + H2O = IMP + diphosphate + H(+)</text>
        <dbReference type="Rhea" id="RHEA:29399"/>
        <dbReference type="ChEBI" id="CHEBI:15377"/>
        <dbReference type="ChEBI" id="CHEBI:15378"/>
        <dbReference type="ChEBI" id="CHEBI:33019"/>
        <dbReference type="ChEBI" id="CHEBI:58053"/>
        <dbReference type="ChEBI" id="CHEBI:61402"/>
        <dbReference type="EC" id="3.6.1.66"/>
    </reaction>
</comment>
<feature type="binding site" evidence="7">
    <location>
        <begin position="8"/>
        <end position="13"/>
    </location>
    <ligand>
        <name>substrate</name>
    </ligand>
</feature>
<comment type="similarity">
    <text evidence="1 7 8">Belongs to the HAM1 NTPase family.</text>
</comment>
<dbReference type="InterPro" id="IPR002637">
    <property type="entry name" value="RdgB/HAM1"/>
</dbReference>
<feature type="binding site" evidence="7">
    <location>
        <position position="177"/>
    </location>
    <ligand>
        <name>substrate</name>
    </ligand>
</feature>
<keyword evidence="6 7" id="KW-0546">Nucleotide metabolism</keyword>
<evidence type="ECO:0000313" key="9">
    <source>
        <dbReference type="EMBL" id="MDY0408600.1"/>
    </source>
</evidence>
<dbReference type="Gene3D" id="3.90.950.10">
    <property type="match status" value="1"/>
</dbReference>
<keyword evidence="2 7" id="KW-0479">Metal-binding</keyword>
<keyword evidence="10" id="KW-1185">Reference proteome</keyword>